<gene>
    <name evidence="3" type="ORF">IV203_014392</name>
</gene>
<comment type="caution">
    <text evidence="3">The sequence shown here is derived from an EMBL/GenBank/DDBJ whole genome shotgun (WGS) entry which is preliminary data.</text>
</comment>
<organism evidence="3 4">
    <name type="scientific">Nitzschia inconspicua</name>
    <dbReference type="NCBI Taxonomy" id="303405"/>
    <lineage>
        <taxon>Eukaryota</taxon>
        <taxon>Sar</taxon>
        <taxon>Stramenopiles</taxon>
        <taxon>Ochrophyta</taxon>
        <taxon>Bacillariophyta</taxon>
        <taxon>Bacillariophyceae</taxon>
        <taxon>Bacillariophycidae</taxon>
        <taxon>Bacillariales</taxon>
        <taxon>Bacillariaceae</taxon>
        <taxon>Nitzschia</taxon>
    </lineage>
</organism>
<feature type="chain" id="PRO_5039928953" evidence="2">
    <location>
        <begin position="19"/>
        <end position="211"/>
    </location>
</feature>
<proteinExistence type="predicted"/>
<reference evidence="3" key="2">
    <citation type="submission" date="2021-04" db="EMBL/GenBank/DDBJ databases">
        <authorList>
            <person name="Podell S."/>
        </authorList>
    </citation>
    <scope>NUCLEOTIDE SEQUENCE</scope>
    <source>
        <strain evidence="3">Hildebrandi</strain>
    </source>
</reference>
<keyword evidence="2" id="KW-0732">Signal</keyword>
<accession>A0A9K3PS45</accession>
<feature type="region of interest" description="Disordered" evidence="1">
    <location>
        <begin position="34"/>
        <end position="93"/>
    </location>
</feature>
<protein>
    <submittedName>
        <fullName evidence="3">Uncharacterized protein</fullName>
    </submittedName>
</protein>
<reference evidence="3" key="1">
    <citation type="journal article" date="2021" name="Sci. Rep.">
        <title>Diploid genomic architecture of Nitzschia inconspicua, an elite biomass production diatom.</title>
        <authorList>
            <person name="Oliver A."/>
            <person name="Podell S."/>
            <person name="Pinowska A."/>
            <person name="Traller J.C."/>
            <person name="Smith S.R."/>
            <person name="McClure R."/>
            <person name="Beliaev A."/>
            <person name="Bohutskyi P."/>
            <person name="Hill E.A."/>
            <person name="Rabines A."/>
            <person name="Zheng H."/>
            <person name="Allen L.Z."/>
            <person name="Kuo A."/>
            <person name="Grigoriev I.V."/>
            <person name="Allen A.E."/>
            <person name="Hazlebeck D."/>
            <person name="Allen E.E."/>
        </authorList>
    </citation>
    <scope>NUCLEOTIDE SEQUENCE</scope>
    <source>
        <strain evidence="3">Hildebrandi</strain>
    </source>
</reference>
<evidence type="ECO:0000256" key="1">
    <source>
        <dbReference type="SAM" id="MobiDB-lite"/>
    </source>
</evidence>
<evidence type="ECO:0000313" key="3">
    <source>
        <dbReference type="EMBL" id="KAG7357805.1"/>
    </source>
</evidence>
<feature type="signal peptide" evidence="2">
    <location>
        <begin position="1"/>
        <end position="18"/>
    </location>
</feature>
<keyword evidence="4" id="KW-1185">Reference proteome</keyword>
<feature type="compositionally biased region" description="Polar residues" evidence="1">
    <location>
        <begin position="34"/>
        <end position="75"/>
    </location>
</feature>
<dbReference type="Proteomes" id="UP000693970">
    <property type="component" value="Unassembled WGS sequence"/>
</dbReference>
<name>A0A9K3PS45_9STRA</name>
<evidence type="ECO:0000313" key="4">
    <source>
        <dbReference type="Proteomes" id="UP000693970"/>
    </source>
</evidence>
<sequence>MVLPTMSLFTLPSLSTLATPLVSSITMEQPKTITNTTRPLANSNTQSSNCRHEYSATTGSTHTTEPAEVATNTTEPAEVATNTEDKHDTNSRQMATNNSAVVNAPEATVEPRICPHLQLQRLHDDSLKWKCSLEINDVDDETGESMTHDLCQCLANGWGLKFPATYRGLAARKHLVVQLKMAALLSGFCLCTRSSAAERSCGSFRRRAHVI</sequence>
<dbReference type="EMBL" id="JAGRRH010000014">
    <property type="protein sequence ID" value="KAG7357805.1"/>
    <property type="molecule type" value="Genomic_DNA"/>
</dbReference>
<evidence type="ECO:0000256" key="2">
    <source>
        <dbReference type="SAM" id="SignalP"/>
    </source>
</evidence>
<dbReference type="AlphaFoldDB" id="A0A9K3PS45"/>